<dbReference type="GO" id="GO:0071555">
    <property type="term" value="P:cell wall organization"/>
    <property type="evidence" value="ECO:0007669"/>
    <property type="project" value="UniProtKB-KW"/>
</dbReference>
<keyword evidence="10" id="KW-0961">Cell wall biogenesis/degradation</keyword>
<dbReference type="PANTHER" id="PTHR21581:SF33">
    <property type="entry name" value="D-ALANYL-D-ALANINE CARBOXYPEPTIDASE DACB"/>
    <property type="match status" value="1"/>
</dbReference>
<evidence type="ECO:0000256" key="12">
    <source>
        <dbReference type="PIRSR" id="PIRSR618044-1"/>
    </source>
</evidence>
<dbReference type="EC" id="3.4.16.4" evidence="3"/>
<keyword evidence="18" id="KW-1185">Reference proteome</keyword>
<evidence type="ECO:0000313" key="18">
    <source>
        <dbReference type="Proteomes" id="UP000595254"/>
    </source>
</evidence>
<feature type="binding site" evidence="13">
    <location>
        <position position="224"/>
    </location>
    <ligand>
        <name>substrate</name>
    </ligand>
</feature>
<name>A0A974NLH1_PERPY</name>
<feature type="domain" description="Peptidase S11 D-Ala-D-Ala carboxypeptidase A C-terminal" evidence="16">
    <location>
        <begin position="271"/>
        <end position="352"/>
    </location>
</feature>
<dbReference type="AlphaFoldDB" id="A0A974NLH1"/>
<feature type="active site" description="Acyl-ester intermediate" evidence="12">
    <location>
        <position position="60"/>
    </location>
</feature>
<evidence type="ECO:0000256" key="3">
    <source>
        <dbReference type="ARBA" id="ARBA00012448"/>
    </source>
</evidence>
<dbReference type="InterPro" id="IPR012338">
    <property type="entry name" value="Beta-lactam/transpept-like"/>
</dbReference>
<proteinExistence type="inferred from homology"/>
<evidence type="ECO:0000259" key="15">
    <source>
        <dbReference type="Pfam" id="PF00768"/>
    </source>
</evidence>
<gene>
    <name evidence="17" type="ORF">I6J18_21415</name>
</gene>
<dbReference type="GO" id="GO:0009002">
    <property type="term" value="F:serine-type D-Ala-D-Ala carboxypeptidase activity"/>
    <property type="evidence" value="ECO:0007669"/>
    <property type="project" value="UniProtKB-EC"/>
</dbReference>
<protein>
    <recommendedName>
        <fullName evidence="3">serine-type D-Ala-D-Ala carboxypeptidase</fullName>
        <ecNumber evidence="3">3.4.16.4</ecNumber>
    </recommendedName>
</protein>
<evidence type="ECO:0000259" key="16">
    <source>
        <dbReference type="Pfam" id="PF07943"/>
    </source>
</evidence>
<dbReference type="InterPro" id="IPR018044">
    <property type="entry name" value="Peptidase_S11"/>
</dbReference>
<feature type="domain" description="Peptidase S11 D-alanyl-D-alanine carboxypeptidase A N-terminal" evidence="15">
    <location>
        <begin position="27"/>
        <end position="252"/>
    </location>
</feature>
<evidence type="ECO:0000256" key="14">
    <source>
        <dbReference type="RuleBase" id="RU004016"/>
    </source>
</evidence>
<keyword evidence="6" id="KW-0732">Signal</keyword>
<evidence type="ECO:0000256" key="4">
    <source>
        <dbReference type="ARBA" id="ARBA00022645"/>
    </source>
</evidence>
<dbReference type="InterPro" id="IPR001967">
    <property type="entry name" value="Peptidase_S11_N"/>
</dbReference>
<keyword evidence="8" id="KW-0133">Cell shape</keyword>
<evidence type="ECO:0000256" key="2">
    <source>
        <dbReference type="ARBA" id="ARBA00007164"/>
    </source>
</evidence>
<dbReference type="KEGG" id="ppsr:I6J18_21415"/>
<evidence type="ECO:0000256" key="10">
    <source>
        <dbReference type="ARBA" id="ARBA00023316"/>
    </source>
</evidence>
<comment type="similarity">
    <text evidence="2 14">Belongs to the peptidase S11 family.</text>
</comment>
<dbReference type="InterPro" id="IPR012907">
    <property type="entry name" value="Peptidase_S11_C"/>
</dbReference>
<reference evidence="17 18" key="1">
    <citation type="submission" date="2021-01" db="EMBL/GenBank/DDBJ databases">
        <title>FDA dAtabase for Regulatory Grade micrObial Sequences (FDA-ARGOS): Supporting development and validation of Infectious Disease Dx tests.</title>
        <authorList>
            <person name="Nelson B."/>
            <person name="Plummer A."/>
            <person name="Tallon L."/>
            <person name="Sadzewicz L."/>
            <person name="Zhao X."/>
            <person name="Boylan J."/>
            <person name="Ott S."/>
            <person name="Bowen H."/>
            <person name="Vavikolanu K."/>
            <person name="Mehta A."/>
            <person name="Aluvathingal J."/>
            <person name="Nadendla S."/>
            <person name="Myers T."/>
            <person name="Yan Y."/>
            <person name="Sichtig H."/>
        </authorList>
    </citation>
    <scope>NUCLEOTIDE SEQUENCE [LARGE SCALE GENOMIC DNA]</scope>
    <source>
        <strain evidence="17 18">FDAARGOS_1161</strain>
    </source>
</reference>
<feature type="active site" description="Proton acceptor" evidence="12">
    <location>
        <position position="63"/>
    </location>
</feature>
<evidence type="ECO:0000256" key="7">
    <source>
        <dbReference type="ARBA" id="ARBA00022801"/>
    </source>
</evidence>
<dbReference type="PRINTS" id="PR00725">
    <property type="entry name" value="DADACBPTASE1"/>
</dbReference>
<feature type="active site" evidence="12">
    <location>
        <position position="115"/>
    </location>
</feature>
<evidence type="ECO:0000256" key="11">
    <source>
        <dbReference type="ARBA" id="ARBA00034000"/>
    </source>
</evidence>
<dbReference type="Pfam" id="PF07943">
    <property type="entry name" value="PBP5_C"/>
    <property type="match status" value="1"/>
</dbReference>
<comment type="pathway">
    <text evidence="1">Cell wall biogenesis; peptidoglycan biosynthesis.</text>
</comment>
<dbReference type="GO" id="GO:0009252">
    <property type="term" value="P:peptidoglycan biosynthetic process"/>
    <property type="evidence" value="ECO:0007669"/>
    <property type="project" value="UniProtKB-KW"/>
</dbReference>
<dbReference type="GO" id="GO:0008360">
    <property type="term" value="P:regulation of cell shape"/>
    <property type="evidence" value="ECO:0007669"/>
    <property type="project" value="UniProtKB-KW"/>
</dbReference>
<dbReference type="Proteomes" id="UP000595254">
    <property type="component" value="Chromosome"/>
</dbReference>
<accession>A0A974NLH1</accession>
<dbReference type="PANTHER" id="PTHR21581">
    <property type="entry name" value="D-ALANYL-D-ALANINE CARBOXYPEPTIDASE"/>
    <property type="match status" value="1"/>
</dbReference>
<keyword evidence="5" id="KW-0645">Protease</keyword>
<dbReference type="Gene3D" id="2.30.140.30">
    <property type="match status" value="1"/>
</dbReference>
<dbReference type="Gene3D" id="3.40.710.10">
    <property type="entry name" value="DD-peptidase/beta-lactamase superfamily"/>
    <property type="match status" value="1"/>
</dbReference>
<keyword evidence="9" id="KW-0573">Peptidoglycan synthesis</keyword>
<evidence type="ECO:0000256" key="8">
    <source>
        <dbReference type="ARBA" id="ARBA00022960"/>
    </source>
</evidence>
<keyword evidence="7" id="KW-0378">Hydrolase</keyword>
<comment type="catalytic activity">
    <reaction evidence="11">
        <text>Preferential cleavage: (Ac)2-L-Lys-D-Ala-|-D-Ala. Also transpeptidation of peptidyl-alanyl moieties that are N-acyl substituents of D-alanine.</text>
        <dbReference type="EC" id="3.4.16.4"/>
    </reaction>
</comment>
<evidence type="ECO:0000256" key="5">
    <source>
        <dbReference type="ARBA" id="ARBA00022670"/>
    </source>
</evidence>
<dbReference type="GO" id="GO:0006508">
    <property type="term" value="P:proteolysis"/>
    <property type="evidence" value="ECO:0007669"/>
    <property type="project" value="UniProtKB-KW"/>
</dbReference>
<dbReference type="Pfam" id="PF00768">
    <property type="entry name" value="Peptidase_S11"/>
    <property type="match status" value="1"/>
</dbReference>
<evidence type="ECO:0000256" key="9">
    <source>
        <dbReference type="ARBA" id="ARBA00022984"/>
    </source>
</evidence>
<dbReference type="SUPFAM" id="SSF56601">
    <property type="entry name" value="beta-lactamase/transpeptidase-like"/>
    <property type="match status" value="1"/>
</dbReference>
<keyword evidence="4 17" id="KW-0121">Carboxypeptidase</keyword>
<sequence length="381" mass="42814">MRFLNRVLPLLLICLLCTGGLPEKVNGEPVVTAKSAILMDQDSGRVIFEKNIHEISRIASITKIMTALLAIESGKMNKTVKISDDAIGTEGSSLFLKHGEKMKLEDLVYGLMLRSGNDAAAAIAEEVGGSPEGFVFLMNKKAEEIGMTNSHFTNPHGLDSTKDHYSTAYDMALLTRYAMHNNEYKKIAGTKVHRAPNSMENWDYKWTNKNRLLTSLYKYSTGGKTGYTKLAKRTLVSTATKDNMNLIAVTLKGPDDWNDHINMFESTFTSYHQEEILSAGEVKKVRIKQYQNNLYIKSKFVYPLMKDEEDKVKIDYLLLKPRWKGERDIPKVVGKAVIYLDGKEIGRRSVFYGKPKEVMSSTSLGAVWKEMFLSVLGINNG</sequence>
<evidence type="ECO:0000313" key="17">
    <source>
        <dbReference type="EMBL" id="QQT00107.1"/>
    </source>
</evidence>
<organism evidence="17 18">
    <name type="scientific">Peribacillus psychrosaccharolyticus</name>
    <name type="common">Bacillus psychrosaccharolyticus</name>
    <dbReference type="NCBI Taxonomy" id="1407"/>
    <lineage>
        <taxon>Bacteria</taxon>
        <taxon>Bacillati</taxon>
        <taxon>Bacillota</taxon>
        <taxon>Bacilli</taxon>
        <taxon>Bacillales</taxon>
        <taxon>Bacillaceae</taxon>
        <taxon>Peribacillus</taxon>
    </lineage>
</organism>
<dbReference type="RefSeq" id="WP_040374482.1">
    <property type="nucleotide sequence ID" value="NZ_CP068053.1"/>
</dbReference>
<dbReference type="EMBL" id="CP068053">
    <property type="protein sequence ID" value="QQT00107.1"/>
    <property type="molecule type" value="Genomic_DNA"/>
</dbReference>
<evidence type="ECO:0000256" key="6">
    <source>
        <dbReference type="ARBA" id="ARBA00022729"/>
    </source>
</evidence>
<evidence type="ECO:0000256" key="1">
    <source>
        <dbReference type="ARBA" id="ARBA00004752"/>
    </source>
</evidence>
<evidence type="ECO:0000256" key="13">
    <source>
        <dbReference type="PIRSR" id="PIRSR618044-2"/>
    </source>
</evidence>